<sequence length="74" mass="8613">MSWNWASSSAAELNTFRKITGAERSVRAMELNVVIFLISNDEYIHERVIYAEEQEYNDIALWRYLMAPEIMGAP</sequence>
<keyword evidence="2" id="KW-1185">Reference proteome</keyword>
<name>A0A9P4PJF2_9PLEO</name>
<dbReference type="AlphaFoldDB" id="A0A9P4PJF2"/>
<accession>A0A9P4PJF2</accession>
<organism evidence="1 2">
    <name type="scientific">Karstenula rhodostoma CBS 690.94</name>
    <dbReference type="NCBI Taxonomy" id="1392251"/>
    <lineage>
        <taxon>Eukaryota</taxon>
        <taxon>Fungi</taxon>
        <taxon>Dikarya</taxon>
        <taxon>Ascomycota</taxon>
        <taxon>Pezizomycotina</taxon>
        <taxon>Dothideomycetes</taxon>
        <taxon>Pleosporomycetidae</taxon>
        <taxon>Pleosporales</taxon>
        <taxon>Massarineae</taxon>
        <taxon>Didymosphaeriaceae</taxon>
        <taxon>Karstenula</taxon>
    </lineage>
</organism>
<gene>
    <name evidence="1" type="ORF">P171DRAFT_483552</name>
</gene>
<comment type="caution">
    <text evidence="1">The sequence shown here is derived from an EMBL/GenBank/DDBJ whole genome shotgun (WGS) entry which is preliminary data.</text>
</comment>
<reference evidence="1" key="1">
    <citation type="journal article" date="2020" name="Stud. Mycol.">
        <title>101 Dothideomycetes genomes: a test case for predicting lifestyles and emergence of pathogens.</title>
        <authorList>
            <person name="Haridas S."/>
            <person name="Albert R."/>
            <person name="Binder M."/>
            <person name="Bloem J."/>
            <person name="Labutti K."/>
            <person name="Salamov A."/>
            <person name="Andreopoulos B."/>
            <person name="Baker S."/>
            <person name="Barry K."/>
            <person name="Bills G."/>
            <person name="Bluhm B."/>
            <person name="Cannon C."/>
            <person name="Castanera R."/>
            <person name="Culley D."/>
            <person name="Daum C."/>
            <person name="Ezra D."/>
            <person name="Gonzalez J."/>
            <person name="Henrissat B."/>
            <person name="Kuo A."/>
            <person name="Liang C."/>
            <person name="Lipzen A."/>
            <person name="Lutzoni F."/>
            <person name="Magnuson J."/>
            <person name="Mondo S."/>
            <person name="Nolan M."/>
            <person name="Ohm R."/>
            <person name="Pangilinan J."/>
            <person name="Park H.-J."/>
            <person name="Ramirez L."/>
            <person name="Alfaro M."/>
            <person name="Sun H."/>
            <person name="Tritt A."/>
            <person name="Yoshinaga Y."/>
            <person name="Zwiers L.-H."/>
            <person name="Turgeon B."/>
            <person name="Goodwin S."/>
            <person name="Spatafora J."/>
            <person name="Crous P."/>
            <person name="Grigoriev I."/>
        </authorList>
    </citation>
    <scope>NUCLEOTIDE SEQUENCE</scope>
    <source>
        <strain evidence="1">CBS 690.94</strain>
    </source>
</reference>
<proteinExistence type="predicted"/>
<dbReference type="Gene3D" id="3.40.50.970">
    <property type="match status" value="1"/>
</dbReference>
<evidence type="ECO:0000313" key="2">
    <source>
        <dbReference type="Proteomes" id="UP000799764"/>
    </source>
</evidence>
<dbReference type="Proteomes" id="UP000799764">
    <property type="component" value="Unassembled WGS sequence"/>
</dbReference>
<evidence type="ECO:0000313" key="1">
    <source>
        <dbReference type="EMBL" id="KAF2446185.1"/>
    </source>
</evidence>
<dbReference type="EMBL" id="MU001498">
    <property type="protein sequence ID" value="KAF2446185.1"/>
    <property type="molecule type" value="Genomic_DNA"/>
</dbReference>
<protein>
    <submittedName>
        <fullName evidence="1">Uncharacterized protein</fullName>
    </submittedName>
</protein>